<keyword evidence="2" id="KW-1185">Reference proteome</keyword>
<evidence type="ECO:0000313" key="1">
    <source>
        <dbReference type="EMBL" id="KAJ2775751.1"/>
    </source>
</evidence>
<dbReference type="EMBL" id="JANBUL010000415">
    <property type="protein sequence ID" value="KAJ2775751.1"/>
    <property type="molecule type" value="Genomic_DNA"/>
</dbReference>
<protein>
    <submittedName>
        <fullName evidence="1">Uncharacterized protein</fullName>
    </submittedName>
</protein>
<accession>A0A9W8LEM7</accession>
<gene>
    <name evidence="1" type="ORF">H4R18_005949</name>
</gene>
<name>A0A9W8LEM7_9FUNG</name>
<comment type="caution">
    <text evidence="1">The sequence shown here is derived from an EMBL/GenBank/DDBJ whole genome shotgun (WGS) entry which is preliminary data.</text>
</comment>
<dbReference type="AlphaFoldDB" id="A0A9W8LEM7"/>
<sequence length="282" mass="31143">MQTNFSADGDESRDIWFPSLQVLDLGTCWEAAAGWTDETKDKGRLHFPALRALKARCKDGMPHALRRSVFPARMDRVTILATAPALLDISNMALPSARHFQLSTEGDIAINPAAVAAVQRILDRARDGDEVELIHHRDSRLLKRPEILALTPLTRLEALVDTSVDTVVEIIRCLPRLSSLDIRLQSAGSTPQGISVPEPGADRLVEPISSTLKCVRISFYHDDQNPEPAVLTLRYLLLAVPSLTAISAYGIPGVLMDSFIDAHADQYPHLARLKINIHANRR</sequence>
<dbReference type="Proteomes" id="UP001140217">
    <property type="component" value="Unassembled WGS sequence"/>
</dbReference>
<organism evidence="1 2">
    <name type="scientific">Coemansia javaensis</name>
    <dbReference type="NCBI Taxonomy" id="2761396"/>
    <lineage>
        <taxon>Eukaryota</taxon>
        <taxon>Fungi</taxon>
        <taxon>Fungi incertae sedis</taxon>
        <taxon>Zoopagomycota</taxon>
        <taxon>Kickxellomycotina</taxon>
        <taxon>Kickxellomycetes</taxon>
        <taxon>Kickxellales</taxon>
        <taxon>Kickxellaceae</taxon>
        <taxon>Coemansia</taxon>
    </lineage>
</organism>
<evidence type="ECO:0000313" key="2">
    <source>
        <dbReference type="Proteomes" id="UP001140217"/>
    </source>
</evidence>
<proteinExistence type="predicted"/>
<reference evidence="1" key="1">
    <citation type="submission" date="2022-07" db="EMBL/GenBank/DDBJ databases">
        <title>Phylogenomic reconstructions and comparative analyses of Kickxellomycotina fungi.</title>
        <authorList>
            <person name="Reynolds N.K."/>
            <person name="Stajich J.E."/>
            <person name="Barry K."/>
            <person name="Grigoriev I.V."/>
            <person name="Crous P."/>
            <person name="Smith M.E."/>
        </authorList>
    </citation>
    <scope>NUCLEOTIDE SEQUENCE</scope>
    <source>
        <strain evidence="1">NBRC 105414</strain>
    </source>
</reference>